<evidence type="ECO:0000256" key="11">
    <source>
        <dbReference type="PROSITE-ProRule" id="PRU00560"/>
    </source>
</evidence>
<feature type="domain" description="UvrD-like helicase C-terminal" evidence="14">
    <location>
        <begin position="303"/>
        <end position="566"/>
    </location>
</feature>
<accession>A0A1A9QC98</accession>
<feature type="compositionally biased region" description="Acidic residues" evidence="12">
    <location>
        <begin position="664"/>
        <end position="677"/>
    </location>
</feature>
<dbReference type="PROSITE" id="PS51198">
    <property type="entry name" value="UVRD_HELICASE_ATP_BIND"/>
    <property type="match status" value="1"/>
</dbReference>
<keyword evidence="16" id="KW-1185">Reference proteome</keyword>
<feature type="region of interest" description="Disordered" evidence="12">
    <location>
        <begin position="641"/>
        <end position="677"/>
    </location>
</feature>
<dbReference type="EMBL" id="LWUJ01000012">
    <property type="protein sequence ID" value="OAL10097.1"/>
    <property type="molecule type" value="Genomic_DNA"/>
</dbReference>
<dbReference type="GO" id="GO:0016887">
    <property type="term" value="F:ATP hydrolysis activity"/>
    <property type="evidence" value="ECO:0007669"/>
    <property type="project" value="RHEA"/>
</dbReference>
<evidence type="ECO:0000256" key="4">
    <source>
        <dbReference type="ARBA" id="ARBA00022806"/>
    </source>
</evidence>
<dbReference type="Gene3D" id="1.10.10.160">
    <property type="match status" value="1"/>
</dbReference>
<keyword evidence="6" id="KW-0238">DNA-binding</keyword>
<evidence type="ECO:0000256" key="9">
    <source>
        <dbReference type="ARBA" id="ARBA00034808"/>
    </source>
</evidence>
<dbReference type="InterPro" id="IPR013986">
    <property type="entry name" value="DExx_box_DNA_helicase_dom_sf"/>
</dbReference>
<organism evidence="15 16">
    <name type="scientific">Candidatus Mycoplasma haematobovis</name>
    <dbReference type="NCBI Taxonomy" id="432608"/>
    <lineage>
        <taxon>Bacteria</taxon>
        <taxon>Bacillati</taxon>
        <taxon>Mycoplasmatota</taxon>
        <taxon>Mollicutes</taxon>
        <taxon>Mycoplasmataceae</taxon>
        <taxon>Mycoplasma</taxon>
    </lineage>
</organism>
<dbReference type="EC" id="5.6.2.4" evidence="9"/>
<evidence type="ECO:0000313" key="16">
    <source>
        <dbReference type="Proteomes" id="UP000077623"/>
    </source>
</evidence>
<evidence type="ECO:0000256" key="8">
    <source>
        <dbReference type="ARBA" id="ARBA00034617"/>
    </source>
</evidence>
<dbReference type="Gene3D" id="3.40.50.300">
    <property type="entry name" value="P-loop containing nucleotide triphosphate hydrolases"/>
    <property type="match status" value="2"/>
</dbReference>
<dbReference type="AlphaFoldDB" id="A0A1A9QC98"/>
<dbReference type="InterPro" id="IPR014017">
    <property type="entry name" value="DNA_helicase_UvrD-like_C"/>
</dbReference>
<reference evidence="16" key="1">
    <citation type="submission" date="2016-04" db="EMBL/GenBank/DDBJ databases">
        <authorList>
            <person name="Quiroz-Castaneda R.E."/>
            <person name="Martinez-Ocampo F."/>
        </authorList>
    </citation>
    <scope>NUCLEOTIDE SEQUENCE [LARGE SCALE GENOMIC DNA]</scope>
    <source>
        <strain evidence="16">INIFAP01</strain>
    </source>
</reference>
<dbReference type="STRING" id="432608.A6V39_04245"/>
<comment type="catalytic activity">
    <reaction evidence="8">
        <text>Couples ATP hydrolysis with the unwinding of duplex DNA by translocating in the 3'-5' direction.</text>
        <dbReference type="EC" id="5.6.2.4"/>
    </reaction>
</comment>
<dbReference type="PANTHER" id="PTHR11070">
    <property type="entry name" value="UVRD / RECB / PCRA DNA HELICASE FAMILY MEMBER"/>
    <property type="match status" value="1"/>
</dbReference>
<evidence type="ECO:0000256" key="10">
    <source>
        <dbReference type="ARBA" id="ARBA00048988"/>
    </source>
</evidence>
<dbReference type="InterPro" id="IPR014016">
    <property type="entry name" value="UvrD-like_ATP-bd"/>
</dbReference>
<dbReference type="Pfam" id="PF00580">
    <property type="entry name" value="UvrD-helicase"/>
    <property type="match status" value="1"/>
</dbReference>
<dbReference type="GO" id="GO:0043138">
    <property type="term" value="F:3'-5' DNA helicase activity"/>
    <property type="evidence" value="ECO:0007669"/>
    <property type="project" value="UniProtKB-EC"/>
</dbReference>
<evidence type="ECO:0000259" key="14">
    <source>
        <dbReference type="PROSITE" id="PS51217"/>
    </source>
</evidence>
<evidence type="ECO:0000256" key="2">
    <source>
        <dbReference type="ARBA" id="ARBA00022741"/>
    </source>
</evidence>
<protein>
    <recommendedName>
        <fullName evidence="9">DNA 3'-5' helicase</fullName>
        <ecNumber evidence="9">5.6.2.4</ecNumber>
    </recommendedName>
</protein>
<evidence type="ECO:0000256" key="7">
    <source>
        <dbReference type="ARBA" id="ARBA00023235"/>
    </source>
</evidence>
<evidence type="ECO:0000256" key="6">
    <source>
        <dbReference type="ARBA" id="ARBA00023125"/>
    </source>
</evidence>
<dbReference type="InterPro" id="IPR027417">
    <property type="entry name" value="P-loop_NTPase"/>
</dbReference>
<comment type="catalytic activity">
    <reaction evidence="10">
        <text>ATP + H2O = ADP + phosphate + H(+)</text>
        <dbReference type="Rhea" id="RHEA:13065"/>
        <dbReference type="ChEBI" id="CHEBI:15377"/>
        <dbReference type="ChEBI" id="CHEBI:15378"/>
        <dbReference type="ChEBI" id="CHEBI:30616"/>
        <dbReference type="ChEBI" id="CHEBI:43474"/>
        <dbReference type="ChEBI" id="CHEBI:456216"/>
        <dbReference type="EC" id="5.6.2.4"/>
    </reaction>
</comment>
<gene>
    <name evidence="15" type="ORF">A6V39_04245</name>
</gene>
<dbReference type="Gene3D" id="1.10.486.10">
    <property type="entry name" value="PCRA, domain 4"/>
    <property type="match status" value="1"/>
</dbReference>
<feature type="binding site" evidence="11">
    <location>
        <begin position="32"/>
        <end position="39"/>
    </location>
    <ligand>
        <name>ATP</name>
        <dbReference type="ChEBI" id="CHEBI:30616"/>
    </ligand>
</feature>
<feature type="domain" description="UvrD-like helicase ATP-binding" evidence="13">
    <location>
        <begin position="11"/>
        <end position="302"/>
    </location>
</feature>
<proteinExistence type="inferred from homology"/>
<dbReference type="SUPFAM" id="SSF52540">
    <property type="entry name" value="P-loop containing nucleoside triphosphate hydrolases"/>
    <property type="match status" value="1"/>
</dbReference>
<keyword evidence="7" id="KW-0413">Isomerase</keyword>
<sequence length="677" mass="78894">MDLDKTKVSLEDLNKQQKDAVLAPLKPILVVAGAGTGKTTVLIKRFEYLVKEKNIPPEEIILVTFTNKAATEIKKRLFLVFGKDESFLQRVRASTFHKFCKNILESEGRKFKVCYESRAVDYIRQAISKLNLPIKANYEIADIIWKIKWLQHLEKKDITYDDLLRAGRHCTALSDEEIRNKYPFESFKNVWNEYENILKSNNSLFFDDLQFEVDKLLDDESNRLKWEGKVQAILFDEFQDIDPVQFSIIVKLTKNRRNIFCVGDPDQAIYAFRNAIPEVFSKFKEQVNDVEVFKLETNYRSTQSILEVSNELINKQKTDFSKSLVSAYEDNIGERVKLFITNNPKREVDEIVNTILDIKKKELAPYRSFAVLFRNWSFGRKLSETLTDMGIPFFSEDLKNIWNKEEIKDALAYLSLAFEDDILIANKSLLRVINKPTRGFGQKSLQLLKSEANRIGITLLALIKRRARKDPKCRKLWNIIGDIRKLARRKSSLHVRMSKILRASGLMDYFERSEPQRLININLFLSFIFELEIGDLREALDKLKELTKFTTDRDAVYLSTVHSAKGLEFDYVFVMHMEEGKLPSKYSLENDKKIEEERRIAYVAFTRTKKLLFLSSSGGEEKISRFLKDIEPLLLKTIDLSEEYEEQDDEDDESSNEDRGGSLEENDTLLDDVYEDE</sequence>
<dbReference type="PANTHER" id="PTHR11070:SF2">
    <property type="entry name" value="ATP-DEPENDENT DNA HELICASE SRS2"/>
    <property type="match status" value="1"/>
</dbReference>
<evidence type="ECO:0000256" key="3">
    <source>
        <dbReference type="ARBA" id="ARBA00022801"/>
    </source>
</evidence>
<evidence type="ECO:0000256" key="1">
    <source>
        <dbReference type="ARBA" id="ARBA00009922"/>
    </source>
</evidence>
<keyword evidence="3 11" id="KW-0378">Hydrolase</keyword>
<keyword evidence="5 11" id="KW-0067">ATP-binding</keyword>
<dbReference type="GO" id="GO:0000725">
    <property type="term" value="P:recombinational repair"/>
    <property type="evidence" value="ECO:0007669"/>
    <property type="project" value="TreeGrafter"/>
</dbReference>
<evidence type="ECO:0000313" key="15">
    <source>
        <dbReference type="EMBL" id="OAL10097.1"/>
    </source>
</evidence>
<evidence type="ECO:0000259" key="13">
    <source>
        <dbReference type="PROSITE" id="PS51198"/>
    </source>
</evidence>
<dbReference type="PROSITE" id="PS51217">
    <property type="entry name" value="UVRD_HELICASE_CTER"/>
    <property type="match status" value="1"/>
</dbReference>
<name>A0A1A9QC98_9MOLU</name>
<evidence type="ECO:0000256" key="5">
    <source>
        <dbReference type="ARBA" id="ARBA00022840"/>
    </source>
</evidence>
<evidence type="ECO:0000256" key="12">
    <source>
        <dbReference type="SAM" id="MobiDB-lite"/>
    </source>
</evidence>
<comment type="similarity">
    <text evidence="1">Belongs to the helicase family. UvrD subfamily.</text>
</comment>
<dbReference type="CDD" id="cd17932">
    <property type="entry name" value="DEXQc_UvrD"/>
    <property type="match status" value="1"/>
</dbReference>
<dbReference type="InterPro" id="IPR000212">
    <property type="entry name" value="DNA_helicase_UvrD/REP"/>
</dbReference>
<dbReference type="GO" id="GO:0003677">
    <property type="term" value="F:DNA binding"/>
    <property type="evidence" value="ECO:0007669"/>
    <property type="project" value="UniProtKB-KW"/>
</dbReference>
<keyword evidence="2 11" id="KW-0547">Nucleotide-binding</keyword>
<keyword evidence="4 11" id="KW-0347">Helicase</keyword>
<feature type="compositionally biased region" description="Acidic residues" evidence="12">
    <location>
        <begin position="641"/>
        <end position="655"/>
    </location>
</feature>
<dbReference type="Pfam" id="PF13361">
    <property type="entry name" value="UvrD_C"/>
    <property type="match status" value="1"/>
</dbReference>
<dbReference type="RefSeq" id="WP_187150484.1">
    <property type="nucleotide sequence ID" value="NZ_LWUJ01000012.1"/>
</dbReference>
<comment type="caution">
    <text evidence="15">The sequence shown here is derived from an EMBL/GenBank/DDBJ whole genome shotgun (WGS) entry which is preliminary data.</text>
</comment>
<dbReference type="Proteomes" id="UP000077623">
    <property type="component" value="Unassembled WGS sequence"/>
</dbReference>
<dbReference type="GO" id="GO:0005524">
    <property type="term" value="F:ATP binding"/>
    <property type="evidence" value="ECO:0007669"/>
    <property type="project" value="UniProtKB-UniRule"/>
</dbReference>